<name>A0ABT1X363_9PROT</name>
<dbReference type="EMBL" id="JANJOU010000008">
    <property type="protein sequence ID" value="MCR0982543.1"/>
    <property type="molecule type" value="Genomic_DNA"/>
</dbReference>
<feature type="region of interest" description="Disordered" evidence="1">
    <location>
        <begin position="156"/>
        <end position="192"/>
    </location>
</feature>
<dbReference type="RefSeq" id="WP_257716216.1">
    <property type="nucleotide sequence ID" value="NZ_JANJOU010000008.1"/>
</dbReference>
<organism evidence="3 4">
    <name type="scientific">Roseomonas populi</name>
    <dbReference type="NCBI Taxonomy" id="3121582"/>
    <lineage>
        <taxon>Bacteria</taxon>
        <taxon>Pseudomonadati</taxon>
        <taxon>Pseudomonadota</taxon>
        <taxon>Alphaproteobacteria</taxon>
        <taxon>Acetobacterales</taxon>
        <taxon>Roseomonadaceae</taxon>
        <taxon>Roseomonas</taxon>
    </lineage>
</organism>
<accession>A0ABT1X363</accession>
<dbReference type="Pfam" id="PF08808">
    <property type="entry name" value="RES"/>
    <property type="match status" value="1"/>
</dbReference>
<keyword evidence="4" id="KW-1185">Reference proteome</keyword>
<dbReference type="SMART" id="SM00953">
    <property type="entry name" value="RES"/>
    <property type="match status" value="1"/>
</dbReference>
<protein>
    <submittedName>
        <fullName evidence="3">RES domain-containing protein</fullName>
    </submittedName>
</protein>
<feature type="domain" description="RES" evidence="2">
    <location>
        <begin position="27"/>
        <end position="153"/>
    </location>
</feature>
<evidence type="ECO:0000313" key="4">
    <source>
        <dbReference type="Proteomes" id="UP001524642"/>
    </source>
</evidence>
<dbReference type="InterPro" id="IPR014914">
    <property type="entry name" value="RES_dom"/>
</dbReference>
<proteinExistence type="predicted"/>
<evidence type="ECO:0000313" key="3">
    <source>
        <dbReference type="EMBL" id="MCR0982543.1"/>
    </source>
</evidence>
<comment type="caution">
    <text evidence="3">The sequence shown here is derived from an EMBL/GenBank/DDBJ whole genome shotgun (WGS) entry which is preliminary data.</text>
</comment>
<evidence type="ECO:0000256" key="1">
    <source>
        <dbReference type="SAM" id="MobiDB-lite"/>
    </source>
</evidence>
<evidence type="ECO:0000259" key="2">
    <source>
        <dbReference type="SMART" id="SM00953"/>
    </source>
</evidence>
<reference evidence="3 4" key="1">
    <citation type="submission" date="2022-06" db="EMBL/GenBank/DDBJ databases">
        <title>Roseomonas CN29.</title>
        <authorList>
            <person name="Cheng Y."/>
            <person name="He X."/>
        </authorList>
    </citation>
    <scope>NUCLEOTIDE SEQUENCE [LARGE SCALE GENOMIC DNA]</scope>
    <source>
        <strain evidence="3 4">CN29</strain>
    </source>
</reference>
<sequence length="192" mass="20786">MIALPPHLGGTEFIAWRLDQARYAEGWDSGEGAYRGGGRWNSPGRRVVYASLDAATAILEVAVHKGFDTLDLLPHVLTSLVIPDPSGIFVVQPSEIPDPAWLHPRYSDPAQTAFGDSVLDQHPLVLIPSAVSTASWNLLIAPDRAAGRYTRRSQAPFSLDPRLVPPSPPAPDVAAPRPARRRPRPRGPSASR</sequence>
<dbReference type="Proteomes" id="UP001524642">
    <property type="component" value="Unassembled WGS sequence"/>
</dbReference>
<gene>
    <name evidence="3" type="ORF">NRP21_10825</name>
</gene>